<feature type="transmembrane region" description="Helical" evidence="2">
    <location>
        <begin position="695"/>
        <end position="718"/>
    </location>
</feature>
<name>A0ABD1VX02_9LAMI</name>
<sequence length="792" mass="87132">MESEHGFILGMSRSESKSTVGQKRGIVEDEEMSAISQKRIKMRDLESVFRSEAQGGKGGSDAAHPVVQSAPRALDLNTNVGSVSNAVDDDTPECIQERNKQPTSGNEQMECNYDFSKSSGFKIDLNAGDISSSINHDPFYPYKTYEHSKSRDNSDCGSSIGPLEVKDPMRVWKKMKQNGYLSTSSGAAPMAMPKPRARKSKNDLMKKNIELAKKEQVDRFAKVAAPSGLLNGLNPGIINHVRNSKQVHSIIEALVRSEKSENRHAGSKQDNLKKCSTKFSEKNDLEKTNCLGVNSDDILSRSRQISRHPSLSKSTSLNSELTGGNGYSYKGETKILESKPSYCHIVNEDDGLALKLSSCVTIASENTSSLSNESANLTSTVTSLSAKAANVASQWLELINQDIKGRLEALRRSKKRVRAVINTELPCLMSREFSSNQENDLYSKGSNFLCPDKATADPHFVRWKTMFGNMDKALSEEESQLESWLNQVKEMQLHCEPSVSKHSAHHGLQQTDPNNCRFREANDTERDLAVRAAAASIYSTCNFLKLAQVNNNSQPKAIKSDQMSPSPSPVPAVNSNSRDAQSPVNQPKVETCDMVSNKCHIAGYKITACVPSLGKGSGGSYMVVLNDYESSLELNIAVRPMNKILEKIVISGHQVKKVNLPANIEGISSILLSTGDANCVIHVGAAGQQDFNTPYFTPVGGTYLLFATGLLMAGIWACCKLGKRERHLDRVYRELEMGQQDSNSSLSIGTAERWDQSWDDDWDEENAMRSPHGSHVGKRLRNGSSLRYIDTD</sequence>
<protein>
    <submittedName>
        <fullName evidence="4">Uncharacterized conserved protein (UCP030365)</fullName>
    </submittedName>
</protein>
<feature type="region of interest" description="Disordered" evidence="1">
    <location>
        <begin position="47"/>
        <end position="112"/>
    </location>
</feature>
<feature type="domain" description="DUF7356" evidence="3">
    <location>
        <begin position="585"/>
        <end position="685"/>
    </location>
</feature>
<feature type="region of interest" description="Disordered" evidence="1">
    <location>
        <begin position="556"/>
        <end position="587"/>
    </location>
</feature>
<dbReference type="EMBL" id="JBFOLK010000001">
    <property type="protein sequence ID" value="KAL2541847.1"/>
    <property type="molecule type" value="Genomic_DNA"/>
</dbReference>
<reference evidence="5" key="1">
    <citation type="submission" date="2024-07" db="EMBL/GenBank/DDBJ databases">
        <title>Two chromosome-level genome assemblies of Korean endemic species Abeliophyllum distichum and Forsythia ovata (Oleaceae).</title>
        <authorList>
            <person name="Jang H."/>
        </authorList>
    </citation>
    <scope>NUCLEOTIDE SEQUENCE [LARGE SCALE GENOMIC DNA]</scope>
</reference>
<feature type="compositionally biased region" description="Polar residues" evidence="1">
    <location>
        <begin position="303"/>
        <end position="322"/>
    </location>
</feature>
<evidence type="ECO:0000256" key="2">
    <source>
        <dbReference type="SAM" id="Phobius"/>
    </source>
</evidence>
<dbReference type="Proteomes" id="UP001604336">
    <property type="component" value="Unassembled WGS sequence"/>
</dbReference>
<evidence type="ECO:0000256" key="1">
    <source>
        <dbReference type="SAM" id="MobiDB-lite"/>
    </source>
</evidence>
<proteinExistence type="predicted"/>
<dbReference type="PANTHER" id="PTHR33924">
    <property type="entry name" value="CATION-TRANSPORTING ATPASE"/>
    <property type="match status" value="1"/>
</dbReference>
<organism evidence="4 5">
    <name type="scientific">Abeliophyllum distichum</name>
    <dbReference type="NCBI Taxonomy" id="126358"/>
    <lineage>
        <taxon>Eukaryota</taxon>
        <taxon>Viridiplantae</taxon>
        <taxon>Streptophyta</taxon>
        <taxon>Embryophyta</taxon>
        <taxon>Tracheophyta</taxon>
        <taxon>Spermatophyta</taxon>
        <taxon>Magnoliopsida</taxon>
        <taxon>eudicotyledons</taxon>
        <taxon>Gunneridae</taxon>
        <taxon>Pentapetalae</taxon>
        <taxon>asterids</taxon>
        <taxon>lamiids</taxon>
        <taxon>Lamiales</taxon>
        <taxon>Oleaceae</taxon>
        <taxon>Forsythieae</taxon>
        <taxon>Abeliophyllum</taxon>
    </lineage>
</organism>
<dbReference type="Pfam" id="PF24053">
    <property type="entry name" value="DUF7356"/>
    <property type="match status" value="1"/>
</dbReference>
<dbReference type="PANTHER" id="PTHR33924:SF5">
    <property type="entry name" value="CATION-TRANSPORTING ATPASE"/>
    <property type="match status" value="1"/>
</dbReference>
<evidence type="ECO:0000259" key="3">
    <source>
        <dbReference type="Pfam" id="PF24053"/>
    </source>
</evidence>
<keyword evidence="2" id="KW-0472">Membrane</keyword>
<feature type="region of interest" description="Disordered" evidence="1">
    <location>
        <begin position="303"/>
        <end position="323"/>
    </location>
</feature>
<dbReference type="InterPro" id="IPR055780">
    <property type="entry name" value="DUF7356"/>
</dbReference>
<accession>A0ABD1VX02</accession>
<comment type="caution">
    <text evidence="4">The sequence shown here is derived from an EMBL/GenBank/DDBJ whole genome shotgun (WGS) entry which is preliminary data.</text>
</comment>
<keyword evidence="2" id="KW-1133">Transmembrane helix</keyword>
<feature type="compositionally biased region" description="Polar residues" evidence="1">
    <location>
        <begin position="101"/>
        <end position="112"/>
    </location>
</feature>
<evidence type="ECO:0000313" key="5">
    <source>
        <dbReference type="Proteomes" id="UP001604336"/>
    </source>
</evidence>
<keyword evidence="5" id="KW-1185">Reference proteome</keyword>
<evidence type="ECO:0000313" key="4">
    <source>
        <dbReference type="EMBL" id="KAL2541847.1"/>
    </source>
</evidence>
<feature type="compositionally biased region" description="Polar residues" evidence="1">
    <location>
        <begin position="76"/>
        <end position="85"/>
    </location>
</feature>
<gene>
    <name evidence="4" type="ORF">Adt_02825</name>
</gene>
<dbReference type="AlphaFoldDB" id="A0ABD1VX02"/>
<keyword evidence="2" id="KW-0812">Transmembrane</keyword>
<feature type="region of interest" description="Disordered" evidence="1">
    <location>
        <begin position="1"/>
        <end position="29"/>
    </location>
</feature>